<evidence type="ECO:0008006" key="4">
    <source>
        <dbReference type="Google" id="ProtNLM"/>
    </source>
</evidence>
<keyword evidence="3" id="KW-1185">Reference proteome</keyword>
<dbReference type="AlphaFoldDB" id="A0A0J1H5A9"/>
<dbReference type="PATRIC" id="fig|1195763.3.peg.1583"/>
<protein>
    <recommendedName>
        <fullName evidence="4">Lipocalin-like domain-containing protein</fullName>
    </recommendedName>
</protein>
<keyword evidence="1" id="KW-0732">Signal</keyword>
<feature type="chain" id="PRO_5005252180" description="Lipocalin-like domain-containing protein" evidence="1">
    <location>
        <begin position="21"/>
        <end position="165"/>
    </location>
</feature>
<dbReference type="EMBL" id="LDOT01000007">
    <property type="protein sequence ID" value="KLV06969.1"/>
    <property type="molecule type" value="Genomic_DNA"/>
</dbReference>
<gene>
    <name evidence="2" type="ORF">ABT56_07405</name>
</gene>
<dbReference type="RefSeq" id="WP_047878239.1">
    <property type="nucleotide sequence ID" value="NZ_LDOT01000007.1"/>
</dbReference>
<sequence length="165" mass="18425">MKIKKICSVALVLLLSACNSDDSGNNGSGNVIHKDLQGLWVSNCHSLTDENGNFISYVQDSFDFSGREYTQVMSSYDDQACTVALEKSDKWFGDYTIGDKVKTSDGKEAYHLTLNVSPESWPDWTGEVPGVKQQYIFNISSGEMVLGTPDNKELMYDIYYSKESK</sequence>
<evidence type="ECO:0000313" key="3">
    <source>
        <dbReference type="Proteomes" id="UP000036097"/>
    </source>
</evidence>
<dbReference type="Proteomes" id="UP000036097">
    <property type="component" value="Unassembled WGS sequence"/>
</dbReference>
<name>A0A0J1H5A9_9GAMM</name>
<comment type="caution">
    <text evidence="2">The sequence shown here is derived from an EMBL/GenBank/DDBJ whole genome shotgun (WGS) entry which is preliminary data.</text>
</comment>
<evidence type="ECO:0000256" key="1">
    <source>
        <dbReference type="SAM" id="SignalP"/>
    </source>
</evidence>
<proteinExistence type="predicted"/>
<accession>A0A0J1H5A9</accession>
<feature type="signal peptide" evidence="1">
    <location>
        <begin position="1"/>
        <end position="20"/>
    </location>
</feature>
<organism evidence="2 3">
    <name type="scientific">Photobacterium aquae</name>
    <dbReference type="NCBI Taxonomy" id="1195763"/>
    <lineage>
        <taxon>Bacteria</taxon>
        <taxon>Pseudomonadati</taxon>
        <taxon>Pseudomonadota</taxon>
        <taxon>Gammaproteobacteria</taxon>
        <taxon>Vibrionales</taxon>
        <taxon>Vibrionaceae</taxon>
        <taxon>Photobacterium</taxon>
    </lineage>
</organism>
<reference evidence="2 3" key="1">
    <citation type="submission" date="2015-05" db="EMBL/GenBank/DDBJ databases">
        <title>Photobacterium galathea sp. nov.</title>
        <authorList>
            <person name="Machado H."/>
            <person name="Gram L."/>
        </authorList>
    </citation>
    <scope>NUCLEOTIDE SEQUENCE [LARGE SCALE GENOMIC DNA]</scope>
    <source>
        <strain evidence="2 3">CGMCC 1.12159</strain>
    </source>
</reference>
<dbReference type="PROSITE" id="PS51257">
    <property type="entry name" value="PROKAR_LIPOPROTEIN"/>
    <property type="match status" value="1"/>
</dbReference>
<evidence type="ECO:0000313" key="2">
    <source>
        <dbReference type="EMBL" id="KLV06969.1"/>
    </source>
</evidence>